<keyword evidence="2" id="KW-1133">Transmembrane helix</keyword>
<gene>
    <name evidence="3" type="ORF">AGERDE_LOCUS5631</name>
</gene>
<comment type="caution">
    <text evidence="3">The sequence shown here is derived from an EMBL/GenBank/DDBJ whole genome shotgun (WGS) entry which is preliminary data.</text>
</comment>
<dbReference type="SUPFAM" id="SSF117281">
    <property type="entry name" value="Kelch motif"/>
    <property type="match status" value="1"/>
</dbReference>
<feature type="region of interest" description="Disordered" evidence="1">
    <location>
        <begin position="548"/>
        <end position="593"/>
    </location>
</feature>
<feature type="compositionally biased region" description="Low complexity" evidence="1">
    <location>
        <begin position="647"/>
        <end position="658"/>
    </location>
</feature>
<dbReference type="PANTHER" id="PTHR46461">
    <property type="entry name" value="KELCH DOMAIN-CONTAINING PROTEIN 3"/>
    <property type="match status" value="1"/>
</dbReference>
<keyword evidence="4" id="KW-1185">Reference proteome</keyword>
<dbReference type="SUPFAM" id="SSF50965">
    <property type="entry name" value="Galactose oxidase, central domain"/>
    <property type="match status" value="1"/>
</dbReference>
<feature type="compositionally biased region" description="Polar residues" evidence="1">
    <location>
        <begin position="548"/>
        <end position="590"/>
    </location>
</feature>
<name>A0A9N9AH33_9GLOM</name>
<feature type="region of interest" description="Disordered" evidence="1">
    <location>
        <begin position="521"/>
        <end position="540"/>
    </location>
</feature>
<keyword evidence="2" id="KW-0812">Transmembrane</keyword>
<dbReference type="InterPro" id="IPR011043">
    <property type="entry name" value="Gal_Oxase/kelch_b-propeller"/>
</dbReference>
<feature type="region of interest" description="Disordered" evidence="1">
    <location>
        <begin position="171"/>
        <end position="252"/>
    </location>
</feature>
<evidence type="ECO:0000313" key="3">
    <source>
        <dbReference type="EMBL" id="CAG8529289.1"/>
    </source>
</evidence>
<keyword evidence="2" id="KW-0472">Membrane</keyword>
<evidence type="ECO:0000256" key="2">
    <source>
        <dbReference type="SAM" id="Phobius"/>
    </source>
</evidence>
<protein>
    <submittedName>
        <fullName evidence="3">717_t:CDS:1</fullName>
    </submittedName>
</protein>
<feature type="region of interest" description="Disordered" evidence="1">
    <location>
        <begin position="635"/>
        <end position="658"/>
    </location>
</feature>
<dbReference type="OrthoDB" id="432528at2759"/>
<evidence type="ECO:0000256" key="1">
    <source>
        <dbReference type="SAM" id="MobiDB-lite"/>
    </source>
</evidence>
<dbReference type="PANTHER" id="PTHR46461:SF2">
    <property type="entry name" value="ATTRACTIN"/>
    <property type="match status" value="1"/>
</dbReference>
<dbReference type="Pfam" id="PF24681">
    <property type="entry name" value="Kelch_KLHDC2_KLHL20_DRC7"/>
    <property type="match status" value="1"/>
</dbReference>
<feature type="compositionally biased region" description="Polar residues" evidence="1">
    <location>
        <begin position="527"/>
        <end position="540"/>
    </location>
</feature>
<dbReference type="InterPro" id="IPR015915">
    <property type="entry name" value="Kelch-typ_b-propeller"/>
</dbReference>
<dbReference type="AlphaFoldDB" id="A0A9N9AH33"/>
<evidence type="ECO:0000313" key="4">
    <source>
        <dbReference type="Proteomes" id="UP000789831"/>
    </source>
</evidence>
<dbReference type="GO" id="GO:0003682">
    <property type="term" value="F:chromatin binding"/>
    <property type="evidence" value="ECO:0007669"/>
    <property type="project" value="InterPro"/>
</dbReference>
<feature type="compositionally biased region" description="Low complexity" evidence="1">
    <location>
        <begin position="180"/>
        <end position="249"/>
    </location>
</feature>
<dbReference type="Gene3D" id="2.120.10.80">
    <property type="entry name" value="Kelch-type beta propeller"/>
    <property type="match status" value="2"/>
</dbReference>
<reference evidence="3" key="1">
    <citation type="submission" date="2021-06" db="EMBL/GenBank/DDBJ databases">
        <authorList>
            <person name="Kallberg Y."/>
            <person name="Tangrot J."/>
            <person name="Rosling A."/>
        </authorList>
    </citation>
    <scope>NUCLEOTIDE SEQUENCE</scope>
    <source>
        <strain evidence="3">MT106</strain>
    </source>
</reference>
<sequence length="674" mass="74148">MADADDDAIEPSKFIRYGHTANYNKLDKKIYFWGGIDRHNSTSADFFTLEISNSLNITAPKFEQKTLDPTLPNAAFATSVINNSTIYVYGRFDGTMLFQGFFIDISSKTSWNKLDGLPKLGIPQASIINAILDSSGSIYVFGRFINLSTQQQISRRQMPFSDLFPQLPPLTLPIQNPFTQPDSSSQQTSQSQPNLQPQSRPSIQSQPSIESQPSLQPSSTQSQSSIQSQPSLQQSSTQSQTSIQSQTSTHPEQQSISAMLIYNINMKNWITIDTNNHDQSKLPASGFTATYLKRSNSIIYIGGNSSDENFISMNQIWTYSISDRTLTSKNTDENNIVGRYGHSACLVQNKIIVYGGLSTLPLDSSNALVILEINDGNYNWKTPNITPNTEPIPYYHTATIIDDTYMIVAFGKEANGMLIGDTNQINNSGDVISNIDQIEVKNYVNGDVTSNTKVISILKVDVQNSNYMWVTDFNQTNQTPKKGKNIGGIVGGVIGGILVVALLAGFVFFFYRKINKRKHRNSESFRGLTTSTRQNSTQQLSIPTALNSRSLPSIPLNSNTSTQLSQAEQSAPVTLTSPRQNSTQKSSIPPASNARLLPSVPWVSSQNSNTSTQLPQAELSVPVMLTPPLTSLNMSELSSVESRRPLDSSSSGPSLLNIPLVSSNPLSPFYRHDE</sequence>
<feature type="transmembrane region" description="Helical" evidence="2">
    <location>
        <begin position="486"/>
        <end position="511"/>
    </location>
</feature>
<dbReference type="GO" id="GO:0005737">
    <property type="term" value="C:cytoplasm"/>
    <property type="evidence" value="ECO:0007669"/>
    <property type="project" value="TreeGrafter"/>
</dbReference>
<dbReference type="EMBL" id="CAJVPL010000783">
    <property type="protein sequence ID" value="CAG8529289.1"/>
    <property type="molecule type" value="Genomic_DNA"/>
</dbReference>
<proteinExistence type="predicted"/>
<organism evidence="3 4">
    <name type="scientific">Ambispora gerdemannii</name>
    <dbReference type="NCBI Taxonomy" id="144530"/>
    <lineage>
        <taxon>Eukaryota</taxon>
        <taxon>Fungi</taxon>
        <taxon>Fungi incertae sedis</taxon>
        <taxon>Mucoromycota</taxon>
        <taxon>Glomeromycotina</taxon>
        <taxon>Glomeromycetes</taxon>
        <taxon>Archaeosporales</taxon>
        <taxon>Ambisporaceae</taxon>
        <taxon>Ambispora</taxon>
    </lineage>
</organism>
<dbReference type="Proteomes" id="UP000789831">
    <property type="component" value="Unassembled WGS sequence"/>
</dbReference>
<accession>A0A9N9AH33</accession>
<dbReference type="InterPro" id="IPR052637">
    <property type="entry name" value="KLHDC3-like"/>
</dbReference>